<dbReference type="SUPFAM" id="SSF57667">
    <property type="entry name" value="beta-beta-alpha zinc fingers"/>
    <property type="match status" value="1"/>
</dbReference>
<evidence type="ECO:0000259" key="12">
    <source>
        <dbReference type="PROSITE" id="PS50157"/>
    </source>
</evidence>
<keyword evidence="3" id="KW-0677">Repeat</keyword>
<dbReference type="PROSITE" id="PS50157">
    <property type="entry name" value="ZINC_FINGER_C2H2_2"/>
    <property type="match status" value="1"/>
</dbReference>
<dbReference type="SMART" id="SM00355">
    <property type="entry name" value="ZnF_C2H2"/>
    <property type="match status" value="1"/>
</dbReference>
<evidence type="ECO:0000256" key="11">
    <source>
        <dbReference type="SAM" id="MobiDB-lite"/>
    </source>
</evidence>
<feature type="compositionally biased region" description="Basic and acidic residues" evidence="11">
    <location>
        <begin position="114"/>
        <end position="124"/>
    </location>
</feature>
<dbReference type="FunFam" id="3.30.160.60:FF:000065">
    <property type="entry name" value="B-cell CLL/lymphoma 6, member B"/>
    <property type="match status" value="1"/>
</dbReference>
<evidence type="ECO:0000256" key="8">
    <source>
        <dbReference type="ARBA" id="ARBA00023242"/>
    </source>
</evidence>
<dbReference type="OrthoDB" id="6077919at2759"/>
<feature type="compositionally biased region" description="Acidic residues" evidence="11">
    <location>
        <begin position="34"/>
        <end position="61"/>
    </location>
</feature>
<evidence type="ECO:0000256" key="6">
    <source>
        <dbReference type="ARBA" id="ARBA00023015"/>
    </source>
</evidence>
<evidence type="ECO:0000256" key="10">
    <source>
        <dbReference type="PROSITE-ProRule" id="PRU00042"/>
    </source>
</evidence>
<dbReference type="Gene3D" id="3.30.160.60">
    <property type="entry name" value="Classic Zinc Finger"/>
    <property type="match status" value="1"/>
</dbReference>
<dbReference type="GO" id="GO:0005634">
    <property type="term" value="C:nucleus"/>
    <property type="evidence" value="ECO:0007669"/>
    <property type="project" value="UniProtKB-SubCell"/>
</dbReference>
<protein>
    <recommendedName>
        <fullName evidence="12">C2H2-type domain-containing protein</fullName>
    </recommendedName>
</protein>
<evidence type="ECO:0000256" key="5">
    <source>
        <dbReference type="ARBA" id="ARBA00022833"/>
    </source>
</evidence>
<accession>A0A482WI37</accession>
<sequence>MVKKKKIILSLWVYDYLLHYLQVPSLPGFSDAVEEEETLTNEDDEVEQVNEELIEEEEEERQETTLPIAFVKLYRIEMLDRVARTHYRKQSSDENPETSSSADSDSSQDEYEDEGHNSEVEKGRVNKTSSGKTHNKIPLQCTYCNKKFPCISTMNIHMRTHTKEKPYQCTVCT</sequence>
<dbReference type="PROSITE" id="PS00028">
    <property type="entry name" value="ZINC_FINGER_C2H2_1"/>
    <property type="match status" value="1"/>
</dbReference>
<keyword evidence="7" id="KW-0804">Transcription</keyword>
<evidence type="ECO:0000256" key="7">
    <source>
        <dbReference type="ARBA" id="ARBA00023163"/>
    </source>
</evidence>
<proteinExistence type="inferred from homology"/>
<feature type="non-terminal residue" evidence="13">
    <location>
        <position position="173"/>
    </location>
</feature>
<feature type="region of interest" description="Disordered" evidence="11">
    <location>
        <begin position="86"/>
        <end position="133"/>
    </location>
</feature>
<dbReference type="AlphaFoldDB" id="A0A482WI37"/>
<dbReference type="InterPro" id="IPR051565">
    <property type="entry name" value="Sal_C2H2-zinc-finger"/>
</dbReference>
<dbReference type="PANTHER" id="PTHR23233">
    <property type="entry name" value="SAL-LIKE PROTEIN"/>
    <property type="match status" value="1"/>
</dbReference>
<keyword evidence="2" id="KW-0479">Metal-binding</keyword>
<dbReference type="GO" id="GO:0008270">
    <property type="term" value="F:zinc ion binding"/>
    <property type="evidence" value="ECO:0007669"/>
    <property type="project" value="UniProtKB-KW"/>
</dbReference>
<evidence type="ECO:0000256" key="2">
    <source>
        <dbReference type="ARBA" id="ARBA00022723"/>
    </source>
</evidence>
<dbReference type="STRING" id="195883.A0A482WI37"/>
<dbReference type="GO" id="GO:0000981">
    <property type="term" value="F:DNA-binding transcription factor activity, RNA polymerase II-specific"/>
    <property type="evidence" value="ECO:0007669"/>
    <property type="project" value="TreeGrafter"/>
</dbReference>
<evidence type="ECO:0000313" key="13">
    <source>
        <dbReference type="EMBL" id="RZF32932.1"/>
    </source>
</evidence>
<dbReference type="InParanoid" id="A0A482WI37"/>
<gene>
    <name evidence="13" type="ORF">LSTR_LSTR014109</name>
</gene>
<dbReference type="InterPro" id="IPR013087">
    <property type="entry name" value="Znf_C2H2_type"/>
</dbReference>
<dbReference type="PANTHER" id="PTHR23233:SF84">
    <property type="entry name" value="FI23031P1"/>
    <property type="match status" value="1"/>
</dbReference>
<reference evidence="13 14" key="1">
    <citation type="journal article" date="2017" name="Gigascience">
        <title>Genome sequence of the small brown planthopper, Laodelphax striatellus.</title>
        <authorList>
            <person name="Zhu J."/>
            <person name="Jiang F."/>
            <person name="Wang X."/>
            <person name="Yang P."/>
            <person name="Bao Y."/>
            <person name="Zhao W."/>
            <person name="Wang W."/>
            <person name="Lu H."/>
            <person name="Wang Q."/>
            <person name="Cui N."/>
            <person name="Li J."/>
            <person name="Chen X."/>
            <person name="Luo L."/>
            <person name="Yu J."/>
            <person name="Kang L."/>
            <person name="Cui F."/>
        </authorList>
    </citation>
    <scope>NUCLEOTIDE SEQUENCE [LARGE SCALE GENOMIC DNA]</scope>
    <source>
        <strain evidence="13">Lst14</strain>
    </source>
</reference>
<feature type="domain" description="C2H2-type" evidence="12">
    <location>
        <begin position="139"/>
        <end position="166"/>
    </location>
</feature>
<dbReference type="InterPro" id="IPR036236">
    <property type="entry name" value="Znf_C2H2_sf"/>
</dbReference>
<dbReference type="GO" id="GO:0000978">
    <property type="term" value="F:RNA polymerase II cis-regulatory region sequence-specific DNA binding"/>
    <property type="evidence" value="ECO:0007669"/>
    <property type="project" value="TreeGrafter"/>
</dbReference>
<comment type="caution">
    <text evidence="13">The sequence shown here is derived from an EMBL/GenBank/DDBJ whole genome shotgun (WGS) entry which is preliminary data.</text>
</comment>
<keyword evidence="8" id="KW-0539">Nucleus</keyword>
<feature type="region of interest" description="Disordered" evidence="11">
    <location>
        <begin position="34"/>
        <end position="62"/>
    </location>
</feature>
<comment type="similarity">
    <text evidence="9">Belongs to the sal C2H2-type zinc-finger protein family.</text>
</comment>
<keyword evidence="4 10" id="KW-0863">Zinc-finger</keyword>
<evidence type="ECO:0000256" key="3">
    <source>
        <dbReference type="ARBA" id="ARBA00022737"/>
    </source>
</evidence>
<keyword evidence="5" id="KW-0862">Zinc</keyword>
<evidence type="ECO:0000256" key="1">
    <source>
        <dbReference type="ARBA" id="ARBA00004123"/>
    </source>
</evidence>
<keyword evidence="14" id="KW-1185">Reference proteome</keyword>
<evidence type="ECO:0000313" key="14">
    <source>
        <dbReference type="Proteomes" id="UP000291343"/>
    </source>
</evidence>
<name>A0A482WI37_LAOST</name>
<comment type="subcellular location">
    <subcellularLocation>
        <location evidence="1">Nucleus</location>
    </subcellularLocation>
</comment>
<dbReference type="SMR" id="A0A482WI37"/>
<dbReference type="EMBL" id="QKKF02035552">
    <property type="protein sequence ID" value="RZF32932.1"/>
    <property type="molecule type" value="Genomic_DNA"/>
</dbReference>
<evidence type="ECO:0000256" key="4">
    <source>
        <dbReference type="ARBA" id="ARBA00022771"/>
    </source>
</evidence>
<organism evidence="13 14">
    <name type="scientific">Laodelphax striatellus</name>
    <name type="common">Small brown planthopper</name>
    <name type="synonym">Delphax striatella</name>
    <dbReference type="NCBI Taxonomy" id="195883"/>
    <lineage>
        <taxon>Eukaryota</taxon>
        <taxon>Metazoa</taxon>
        <taxon>Ecdysozoa</taxon>
        <taxon>Arthropoda</taxon>
        <taxon>Hexapoda</taxon>
        <taxon>Insecta</taxon>
        <taxon>Pterygota</taxon>
        <taxon>Neoptera</taxon>
        <taxon>Paraneoptera</taxon>
        <taxon>Hemiptera</taxon>
        <taxon>Auchenorrhyncha</taxon>
        <taxon>Fulgoroidea</taxon>
        <taxon>Delphacidae</taxon>
        <taxon>Criomorphinae</taxon>
        <taxon>Laodelphax</taxon>
    </lineage>
</organism>
<dbReference type="Proteomes" id="UP000291343">
    <property type="component" value="Unassembled WGS sequence"/>
</dbReference>
<evidence type="ECO:0000256" key="9">
    <source>
        <dbReference type="ARBA" id="ARBA00038474"/>
    </source>
</evidence>
<keyword evidence="6" id="KW-0805">Transcription regulation</keyword>